<sequence length="110" mass="11027">MEGGEPGIAVAVMVCISFQSKVVGGGVEGGATWVCGMGAGANAIEVGEGISLGASTGARDRCRSRRANEVGEGFMFSSWYSTWSPSVSKVESLAPFDVVDATGVGSTGSS</sequence>
<keyword evidence="2" id="KW-1185">Reference proteome</keyword>
<name>A0A2X0LZP9_9BASI</name>
<gene>
    <name evidence="1" type="primary">BQ5605_C002g01766</name>
    <name evidence="1" type="ORF">BQ5605_C002G01766</name>
</gene>
<reference evidence="1 2" key="1">
    <citation type="submission" date="2016-11" db="EMBL/GenBank/DDBJ databases">
        <authorList>
            <person name="Jaros S."/>
            <person name="Januszkiewicz K."/>
            <person name="Wedrychowicz H."/>
        </authorList>
    </citation>
    <scope>NUCLEOTIDE SEQUENCE [LARGE SCALE GENOMIC DNA]</scope>
</reference>
<dbReference type="EMBL" id="FQNC01000041">
    <property type="protein sequence ID" value="SGY35439.1"/>
    <property type="molecule type" value="Genomic_DNA"/>
</dbReference>
<accession>A0A2X0LZP9</accession>
<dbReference type="Proteomes" id="UP000249464">
    <property type="component" value="Unassembled WGS sequence"/>
</dbReference>
<evidence type="ECO:0000313" key="2">
    <source>
        <dbReference type="Proteomes" id="UP000249464"/>
    </source>
</evidence>
<organism evidence="1 2">
    <name type="scientific">Microbotryum silenes-dioicae</name>
    <dbReference type="NCBI Taxonomy" id="796604"/>
    <lineage>
        <taxon>Eukaryota</taxon>
        <taxon>Fungi</taxon>
        <taxon>Dikarya</taxon>
        <taxon>Basidiomycota</taxon>
        <taxon>Pucciniomycotina</taxon>
        <taxon>Microbotryomycetes</taxon>
        <taxon>Microbotryales</taxon>
        <taxon>Microbotryaceae</taxon>
        <taxon>Microbotryum</taxon>
    </lineage>
</organism>
<proteinExistence type="predicted"/>
<protein>
    <submittedName>
        <fullName evidence="1">BQ5605_C002g01766 protein</fullName>
    </submittedName>
</protein>
<evidence type="ECO:0000313" key="1">
    <source>
        <dbReference type="EMBL" id="SGY35439.1"/>
    </source>
</evidence>
<dbReference type="AlphaFoldDB" id="A0A2X0LZP9"/>